<evidence type="ECO:0000313" key="6">
    <source>
        <dbReference type="Proteomes" id="UP001629432"/>
    </source>
</evidence>
<dbReference type="EMBL" id="JAQQCF010000018">
    <property type="protein sequence ID" value="MFM0639159.1"/>
    <property type="molecule type" value="Genomic_DNA"/>
</dbReference>
<gene>
    <name evidence="5" type="ORF">PQQ63_20945</name>
</gene>
<dbReference type="InterPro" id="IPR001867">
    <property type="entry name" value="OmpR/PhoB-type_DNA-bd"/>
</dbReference>
<dbReference type="PANTHER" id="PTHR47691">
    <property type="entry name" value="REGULATOR-RELATED"/>
    <property type="match status" value="1"/>
</dbReference>
<dbReference type="InterPro" id="IPR016032">
    <property type="entry name" value="Sig_transdc_resp-reg_C-effctor"/>
</dbReference>
<dbReference type="Gene3D" id="1.10.10.10">
    <property type="entry name" value="Winged helix-like DNA-binding domain superfamily/Winged helix DNA-binding domain"/>
    <property type="match status" value="1"/>
</dbReference>
<comment type="caution">
    <text evidence="5">The sequence shown here is derived from an EMBL/GenBank/DDBJ whole genome shotgun (WGS) entry which is preliminary data.</text>
</comment>
<dbReference type="PROSITE" id="PS51755">
    <property type="entry name" value="OMPR_PHOB"/>
    <property type="match status" value="1"/>
</dbReference>
<dbReference type="SUPFAM" id="SSF46894">
    <property type="entry name" value="C-terminal effector domain of the bipartite response regulators"/>
    <property type="match status" value="1"/>
</dbReference>
<feature type="compositionally biased region" description="Low complexity" evidence="3">
    <location>
        <begin position="479"/>
        <end position="489"/>
    </location>
</feature>
<sequence>METIGRTSVSLETREAFQDGHRLQIGERAFDILELLIQAQGKIVTKHKIMSHVWPNVIVEEGNIHVHLSALRKQLGTDGRAIQTVPRRGYRLVPLDTEAVVHRGKKSAMTARLPSTRFEPLPVCYTPLIGRETELDEIARKLQDTPVVTLLGPGGAGKTHLAIEAARSMAADSHVDVCFVSLAPVLHPDQVLNAAAEALGIEPIDDLLMLPKLLSTVANHRILLVLDNCEHMLEEAARLTERLIQASANLRVLSTSREPLRSRNETLCWVAPLATPDVNATHKEILASPSVETFLAFAESWTSDLTEEPENVEMIASICRRLDGLPLALELAAARARVFGMRHLEREVANDPFRTLVGGRRTAPVRQRTLLGMLDWSYQLLGELERVVLHRLAEISGHFYLGDAQTIAAIDRVSNEDVTEAIAGLVSKCLVIRARGREKDDYYLLGTTREYALRKFDRPQRNGEGLSERTRHRDHAPEARSAVRASRSGSRADKGVPGLESTKNPRGVR</sequence>
<evidence type="ECO:0000259" key="4">
    <source>
        <dbReference type="PROSITE" id="PS51755"/>
    </source>
</evidence>
<dbReference type="PRINTS" id="PR00364">
    <property type="entry name" value="DISEASERSIST"/>
</dbReference>
<feature type="compositionally biased region" description="Basic and acidic residues" evidence="3">
    <location>
        <begin position="456"/>
        <end position="478"/>
    </location>
</feature>
<keyword evidence="6" id="KW-1185">Reference proteome</keyword>
<dbReference type="InterPro" id="IPR036388">
    <property type="entry name" value="WH-like_DNA-bd_sf"/>
</dbReference>
<dbReference type="RefSeq" id="WP_408233711.1">
    <property type="nucleotide sequence ID" value="NZ_JAQQCF010000018.1"/>
</dbReference>
<dbReference type="Gene3D" id="3.40.50.300">
    <property type="entry name" value="P-loop containing nucleotide triphosphate hydrolases"/>
    <property type="match status" value="1"/>
</dbReference>
<proteinExistence type="predicted"/>
<evidence type="ECO:0000256" key="1">
    <source>
        <dbReference type="ARBA" id="ARBA00023125"/>
    </source>
</evidence>
<accession>A0ABW9DWX7</accession>
<keyword evidence="1 2" id="KW-0238">DNA-binding</keyword>
<evidence type="ECO:0000256" key="2">
    <source>
        <dbReference type="PROSITE-ProRule" id="PRU01091"/>
    </source>
</evidence>
<feature type="domain" description="OmpR/PhoB-type" evidence="4">
    <location>
        <begin position="1"/>
        <end position="94"/>
    </location>
</feature>
<organism evidence="5 6">
    <name type="scientific">Paraburkholderia metrosideri</name>
    <dbReference type="NCBI Taxonomy" id="580937"/>
    <lineage>
        <taxon>Bacteria</taxon>
        <taxon>Pseudomonadati</taxon>
        <taxon>Pseudomonadota</taxon>
        <taxon>Betaproteobacteria</taxon>
        <taxon>Burkholderiales</taxon>
        <taxon>Burkholderiaceae</taxon>
        <taxon>Paraburkholderia</taxon>
    </lineage>
</organism>
<feature type="region of interest" description="Disordered" evidence="3">
    <location>
        <begin position="456"/>
        <end position="509"/>
    </location>
</feature>
<evidence type="ECO:0000256" key="3">
    <source>
        <dbReference type="SAM" id="MobiDB-lite"/>
    </source>
</evidence>
<dbReference type="SMART" id="SM00862">
    <property type="entry name" value="Trans_reg_C"/>
    <property type="match status" value="1"/>
</dbReference>
<dbReference type="PANTHER" id="PTHR47691:SF3">
    <property type="entry name" value="HTH-TYPE TRANSCRIPTIONAL REGULATOR RV0890C-RELATED"/>
    <property type="match status" value="1"/>
</dbReference>
<dbReference type="CDD" id="cd00383">
    <property type="entry name" value="trans_reg_C"/>
    <property type="match status" value="1"/>
</dbReference>
<dbReference type="Pfam" id="PF00486">
    <property type="entry name" value="Trans_reg_C"/>
    <property type="match status" value="1"/>
</dbReference>
<dbReference type="Proteomes" id="UP001629432">
    <property type="component" value="Unassembled WGS sequence"/>
</dbReference>
<protein>
    <submittedName>
        <fullName evidence="5">Winged helix-turn-helix domain-containing protein</fullName>
    </submittedName>
</protein>
<evidence type="ECO:0000313" key="5">
    <source>
        <dbReference type="EMBL" id="MFM0639159.1"/>
    </source>
</evidence>
<name>A0ABW9DWX7_9BURK</name>
<dbReference type="InterPro" id="IPR027417">
    <property type="entry name" value="P-loop_NTPase"/>
</dbReference>
<dbReference type="SUPFAM" id="SSF52540">
    <property type="entry name" value="P-loop containing nucleoside triphosphate hydrolases"/>
    <property type="match status" value="1"/>
</dbReference>
<reference evidence="5 6" key="1">
    <citation type="journal article" date="2024" name="Chem. Sci.">
        <title>Discovery of megapolipeptins by genome mining of a Burkholderiales bacteria collection.</title>
        <authorList>
            <person name="Paulo B.S."/>
            <person name="Recchia M.J.J."/>
            <person name="Lee S."/>
            <person name="Fergusson C.H."/>
            <person name="Romanowski S.B."/>
            <person name="Hernandez A."/>
            <person name="Krull N."/>
            <person name="Liu D.Y."/>
            <person name="Cavanagh H."/>
            <person name="Bos A."/>
            <person name="Gray C.A."/>
            <person name="Murphy B.T."/>
            <person name="Linington R.G."/>
            <person name="Eustaquio A.S."/>
        </authorList>
    </citation>
    <scope>NUCLEOTIDE SEQUENCE [LARGE SCALE GENOMIC DNA]</scope>
    <source>
        <strain evidence="5 6">RL17-338-BIC-A</strain>
    </source>
</reference>
<feature type="DNA-binding region" description="OmpR/PhoB-type" evidence="2">
    <location>
        <begin position="1"/>
        <end position="94"/>
    </location>
</feature>